<dbReference type="Pfam" id="PF17035">
    <property type="entry name" value="BET"/>
    <property type="match status" value="1"/>
</dbReference>
<organism evidence="5 6">
    <name type="scientific">Pseudocohnilembus persalinus</name>
    <name type="common">Ciliate</name>
    <dbReference type="NCBI Taxonomy" id="266149"/>
    <lineage>
        <taxon>Eukaryota</taxon>
        <taxon>Sar</taxon>
        <taxon>Alveolata</taxon>
        <taxon>Ciliophora</taxon>
        <taxon>Intramacronucleata</taxon>
        <taxon>Oligohymenophorea</taxon>
        <taxon>Scuticociliatia</taxon>
        <taxon>Philasterida</taxon>
        <taxon>Pseudocohnilembidae</taxon>
        <taxon>Pseudocohnilembus</taxon>
    </lineage>
</organism>
<dbReference type="AlphaFoldDB" id="A0A0V0QQC2"/>
<proteinExistence type="predicted"/>
<dbReference type="GO" id="GO:0006355">
    <property type="term" value="P:regulation of DNA-templated transcription"/>
    <property type="evidence" value="ECO:0007669"/>
    <property type="project" value="TreeGrafter"/>
</dbReference>
<dbReference type="PROSITE" id="PS50014">
    <property type="entry name" value="BROMODOMAIN_2"/>
    <property type="match status" value="1"/>
</dbReference>
<dbReference type="PROSITE" id="PS51525">
    <property type="entry name" value="NET"/>
    <property type="match status" value="1"/>
</dbReference>
<dbReference type="Gene3D" id="1.20.920.10">
    <property type="entry name" value="Bromodomain-like"/>
    <property type="match status" value="1"/>
</dbReference>
<sequence length="233" mass="27301">MATFRSSLNLQTQTPITKEDHKKLNSVVQTLLDHSDSVEFRQPVDYKGLGLTDYPVLIKYQMDLTTAKKKLQENKYKFTEECVDDIEMVWENCKTYNAEGSWIYKLADKLEKYFKKLVKNYLPHIVMQPQSTKKTNQTVLGVADIYEEEEQQQEGLSFDEKMEFSEKMKHLTQEQLGMIVTIIQQNAPEAFKNIDKDKCQILVDTINVQTFRQIQEQLNQWTTGEMPTKKVKI</sequence>
<dbReference type="PANTHER" id="PTHR22880:SF225">
    <property type="entry name" value="BROMODOMAIN-CONTAINING PROTEIN BET-1-RELATED"/>
    <property type="match status" value="1"/>
</dbReference>
<dbReference type="SMART" id="SM00297">
    <property type="entry name" value="BROMO"/>
    <property type="match status" value="1"/>
</dbReference>
<keyword evidence="1 2" id="KW-0103">Bromodomain</keyword>
<dbReference type="EMBL" id="LDAU01000115">
    <property type="protein sequence ID" value="KRX04473.1"/>
    <property type="molecule type" value="Genomic_DNA"/>
</dbReference>
<dbReference type="OrthoDB" id="310978at2759"/>
<dbReference type="GO" id="GO:0000785">
    <property type="term" value="C:chromatin"/>
    <property type="evidence" value="ECO:0007669"/>
    <property type="project" value="TreeGrafter"/>
</dbReference>
<dbReference type="CDD" id="cd04369">
    <property type="entry name" value="Bromodomain"/>
    <property type="match status" value="1"/>
</dbReference>
<evidence type="ECO:0000256" key="1">
    <source>
        <dbReference type="ARBA" id="ARBA00023117"/>
    </source>
</evidence>
<evidence type="ECO:0000313" key="6">
    <source>
        <dbReference type="Proteomes" id="UP000054937"/>
    </source>
</evidence>
<feature type="domain" description="Bromo" evidence="3">
    <location>
        <begin position="32"/>
        <end position="104"/>
    </location>
</feature>
<protein>
    <submittedName>
        <fullName evidence="5">Bromodomain</fullName>
    </submittedName>
</protein>
<accession>A0A0V0QQC2</accession>
<dbReference type="InterPro" id="IPR038336">
    <property type="entry name" value="NET_sf"/>
</dbReference>
<dbReference type="Pfam" id="PF00439">
    <property type="entry name" value="Bromodomain"/>
    <property type="match status" value="1"/>
</dbReference>
<comment type="caution">
    <text evidence="5">The sequence shown here is derived from an EMBL/GenBank/DDBJ whole genome shotgun (WGS) entry which is preliminary data.</text>
</comment>
<keyword evidence="6" id="KW-1185">Reference proteome</keyword>
<dbReference type="InParanoid" id="A0A0V0QQC2"/>
<dbReference type="GO" id="GO:0005634">
    <property type="term" value="C:nucleus"/>
    <property type="evidence" value="ECO:0007669"/>
    <property type="project" value="TreeGrafter"/>
</dbReference>
<feature type="domain" description="NET" evidence="4">
    <location>
        <begin position="146"/>
        <end position="229"/>
    </location>
</feature>
<dbReference type="Gene3D" id="1.20.1270.220">
    <property type="match status" value="1"/>
</dbReference>
<dbReference type="InterPro" id="IPR001487">
    <property type="entry name" value="Bromodomain"/>
</dbReference>
<name>A0A0V0QQC2_PSEPJ</name>
<evidence type="ECO:0000256" key="2">
    <source>
        <dbReference type="PROSITE-ProRule" id="PRU00035"/>
    </source>
</evidence>
<dbReference type="InterPro" id="IPR050935">
    <property type="entry name" value="Bromo_chromatin_reader"/>
</dbReference>
<dbReference type="PRINTS" id="PR00503">
    <property type="entry name" value="BROMODOMAIN"/>
</dbReference>
<evidence type="ECO:0000259" key="4">
    <source>
        <dbReference type="PROSITE" id="PS51525"/>
    </source>
</evidence>
<reference evidence="5 6" key="1">
    <citation type="journal article" date="2015" name="Sci. Rep.">
        <title>Genome of the facultative scuticociliatosis pathogen Pseudocohnilembus persalinus provides insight into its virulence through horizontal gene transfer.</title>
        <authorList>
            <person name="Xiong J."/>
            <person name="Wang G."/>
            <person name="Cheng J."/>
            <person name="Tian M."/>
            <person name="Pan X."/>
            <person name="Warren A."/>
            <person name="Jiang C."/>
            <person name="Yuan D."/>
            <person name="Miao W."/>
        </authorList>
    </citation>
    <scope>NUCLEOTIDE SEQUENCE [LARGE SCALE GENOMIC DNA]</scope>
    <source>
        <strain evidence="5">36N120E</strain>
    </source>
</reference>
<dbReference type="PANTHER" id="PTHR22880">
    <property type="entry name" value="FALZ-RELATED BROMODOMAIN-CONTAINING PROTEINS"/>
    <property type="match status" value="1"/>
</dbReference>
<dbReference type="InterPro" id="IPR027353">
    <property type="entry name" value="NET_dom"/>
</dbReference>
<evidence type="ECO:0000259" key="3">
    <source>
        <dbReference type="PROSITE" id="PS50014"/>
    </source>
</evidence>
<gene>
    <name evidence="5" type="ORF">PPERSA_06026</name>
</gene>
<dbReference type="InterPro" id="IPR036427">
    <property type="entry name" value="Bromodomain-like_sf"/>
</dbReference>
<dbReference type="Proteomes" id="UP000054937">
    <property type="component" value="Unassembled WGS sequence"/>
</dbReference>
<dbReference type="GO" id="GO:0006338">
    <property type="term" value="P:chromatin remodeling"/>
    <property type="evidence" value="ECO:0007669"/>
    <property type="project" value="TreeGrafter"/>
</dbReference>
<dbReference type="OMA" id="ESCEPFR"/>
<evidence type="ECO:0000313" key="5">
    <source>
        <dbReference type="EMBL" id="KRX04473.1"/>
    </source>
</evidence>
<dbReference type="SUPFAM" id="SSF47370">
    <property type="entry name" value="Bromodomain"/>
    <property type="match status" value="1"/>
</dbReference>